<dbReference type="InterPro" id="IPR016194">
    <property type="entry name" value="SPOC-like_C_dom_sf"/>
</dbReference>
<keyword evidence="1 2" id="KW-0238">DNA-binding</keyword>
<feature type="region of interest" description="Disordered" evidence="3">
    <location>
        <begin position="260"/>
        <end position="290"/>
    </location>
</feature>
<gene>
    <name evidence="2" type="primary">ku</name>
    <name evidence="5" type="ORF">FHW12_000857</name>
</gene>
<dbReference type="SUPFAM" id="SSF100939">
    <property type="entry name" value="SPOC domain-like"/>
    <property type="match status" value="1"/>
</dbReference>
<dbReference type="InterPro" id="IPR006164">
    <property type="entry name" value="DNA_bd_Ku70/Ku80"/>
</dbReference>
<sequence>MARPIWNGTLSFGLLNIPVAVVSGERTTDLHFRMLDSRNNKPIRYERVNAETGHEVPWKDVIKAFEYRKGSYVVLEPEDIKGAAPESHESVDLETFVEAGAIGPEYFEKPYYLVPGKRAEKGYVLLRQTLEKTGRIGIGRVVIRTREYLCAVMPRGKALLLNLLRYPSEVVPQSEYDFPATAQRVGKSELAMAEKLVETLSGEWKPGDFKDEFRERLKKVIAKRLKSKKTVEVEPEEEAPEEKSTNVVDFVALLKQSLAEGKRAPAKKKASAKRGASRKTTAKKPRRKRA</sequence>
<dbReference type="GO" id="GO:0006310">
    <property type="term" value="P:DNA recombination"/>
    <property type="evidence" value="ECO:0007669"/>
    <property type="project" value="UniProtKB-KW"/>
</dbReference>
<organism evidence="5 6">
    <name type="scientific">Dokdonella fugitiva</name>
    <dbReference type="NCBI Taxonomy" id="328517"/>
    <lineage>
        <taxon>Bacteria</taxon>
        <taxon>Pseudomonadati</taxon>
        <taxon>Pseudomonadota</taxon>
        <taxon>Gammaproteobacteria</taxon>
        <taxon>Lysobacterales</taxon>
        <taxon>Rhodanobacteraceae</taxon>
        <taxon>Dokdonella</taxon>
    </lineage>
</organism>
<evidence type="ECO:0000259" key="4">
    <source>
        <dbReference type="SMART" id="SM00559"/>
    </source>
</evidence>
<dbReference type="CDD" id="cd00789">
    <property type="entry name" value="KU_like"/>
    <property type="match status" value="1"/>
</dbReference>
<reference evidence="5 6" key="1">
    <citation type="submission" date="2020-07" db="EMBL/GenBank/DDBJ databases">
        <title>Genomic Encyclopedia of Type Strains, Phase IV (KMG-V): Genome sequencing to study the core and pangenomes of soil and plant-associated prokaryotes.</title>
        <authorList>
            <person name="Whitman W."/>
        </authorList>
    </citation>
    <scope>NUCLEOTIDE SEQUENCE [LARGE SCALE GENOMIC DNA]</scope>
    <source>
        <strain evidence="5 6">RH2WT43</strain>
    </source>
</reference>
<accession>A0A839EWC0</accession>
<feature type="domain" description="Ku" evidence="4">
    <location>
        <begin position="53"/>
        <end position="179"/>
    </location>
</feature>
<dbReference type="Pfam" id="PF02735">
    <property type="entry name" value="Ku"/>
    <property type="match status" value="1"/>
</dbReference>
<name>A0A839EWC0_9GAMM</name>
<protein>
    <recommendedName>
        <fullName evidence="2">Non-homologous end joining protein Ku</fullName>
    </recommendedName>
</protein>
<dbReference type="GO" id="GO:0006303">
    <property type="term" value="P:double-strand break repair via nonhomologous end joining"/>
    <property type="evidence" value="ECO:0007669"/>
    <property type="project" value="UniProtKB-UniRule"/>
</dbReference>
<evidence type="ECO:0000256" key="3">
    <source>
        <dbReference type="SAM" id="MobiDB-lite"/>
    </source>
</evidence>
<dbReference type="AlphaFoldDB" id="A0A839EWC0"/>
<comment type="function">
    <text evidence="2">With LigD forms a non-homologous end joining (NHEJ) DNA repair enzyme, which repairs dsDNA breaks with reduced fidelity. Binds linear dsDNA with 5'- and 3'- overhangs but not closed circular dsDNA nor ssDNA. Recruits and stimulates the ligase activity of LigD.</text>
</comment>
<dbReference type="NCBIfam" id="TIGR02772">
    <property type="entry name" value="Ku_bact"/>
    <property type="match status" value="1"/>
</dbReference>
<proteinExistence type="inferred from homology"/>
<dbReference type="Proteomes" id="UP000550401">
    <property type="component" value="Unassembled WGS sequence"/>
</dbReference>
<dbReference type="PIRSF" id="PIRSF006493">
    <property type="entry name" value="Prok_Ku"/>
    <property type="match status" value="1"/>
</dbReference>
<keyword evidence="2" id="KW-0227">DNA damage</keyword>
<dbReference type="GO" id="GO:0003690">
    <property type="term" value="F:double-stranded DNA binding"/>
    <property type="evidence" value="ECO:0007669"/>
    <property type="project" value="UniProtKB-UniRule"/>
</dbReference>
<dbReference type="SMART" id="SM00559">
    <property type="entry name" value="Ku78"/>
    <property type="match status" value="1"/>
</dbReference>
<dbReference type="HAMAP" id="MF_01875">
    <property type="entry name" value="Prokaryotic_Ku"/>
    <property type="match status" value="1"/>
</dbReference>
<dbReference type="PANTHER" id="PTHR41251">
    <property type="entry name" value="NON-HOMOLOGOUS END JOINING PROTEIN KU"/>
    <property type="match status" value="1"/>
</dbReference>
<feature type="compositionally biased region" description="Basic residues" evidence="3">
    <location>
        <begin position="264"/>
        <end position="290"/>
    </location>
</feature>
<dbReference type="Gene3D" id="2.40.290.10">
    <property type="match status" value="1"/>
</dbReference>
<comment type="caution">
    <text evidence="5">The sequence shown here is derived from an EMBL/GenBank/DDBJ whole genome shotgun (WGS) entry which is preliminary data.</text>
</comment>
<keyword evidence="2" id="KW-0233">DNA recombination</keyword>
<dbReference type="InterPro" id="IPR009187">
    <property type="entry name" value="Prok_Ku"/>
</dbReference>
<dbReference type="RefSeq" id="WP_182529726.1">
    <property type="nucleotide sequence ID" value="NZ_JACGXL010000001.1"/>
</dbReference>
<keyword evidence="2" id="KW-0234">DNA repair</keyword>
<evidence type="ECO:0000256" key="2">
    <source>
        <dbReference type="HAMAP-Rule" id="MF_01875"/>
    </source>
</evidence>
<dbReference type="PANTHER" id="PTHR41251:SF1">
    <property type="entry name" value="NON-HOMOLOGOUS END JOINING PROTEIN KU"/>
    <property type="match status" value="1"/>
</dbReference>
<evidence type="ECO:0000313" key="5">
    <source>
        <dbReference type="EMBL" id="MBA8886666.1"/>
    </source>
</evidence>
<comment type="similarity">
    <text evidence="2">Belongs to the prokaryotic Ku family.</text>
</comment>
<dbReference type="EMBL" id="JACGXL010000001">
    <property type="protein sequence ID" value="MBA8886666.1"/>
    <property type="molecule type" value="Genomic_DNA"/>
</dbReference>
<evidence type="ECO:0000256" key="1">
    <source>
        <dbReference type="ARBA" id="ARBA00023125"/>
    </source>
</evidence>
<comment type="subunit">
    <text evidence="2">Homodimer. Interacts with LigD.</text>
</comment>
<evidence type="ECO:0000313" key="6">
    <source>
        <dbReference type="Proteomes" id="UP000550401"/>
    </source>
</evidence>
<keyword evidence="6" id="KW-1185">Reference proteome</keyword>